<dbReference type="InterPro" id="IPR043502">
    <property type="entry name" value="DNA/RNA_pol_sf"/>
</dbReference>
<dbReference type="Proteomes" id="UP001454036">
    <property type="component" value="Unassembled WGS sequence"/>
</dbReference>
<evidence type="ECO:0000313" key="2">
    <source>
        <dbReference type="EMBL" id="GAA0174965.1"/>
    </source>
</evidence>
<reference evidence="2 3" key="1">
    <citation type="submission" date="2024-01" db="EMBL/GenBank/DDBJ databases">
        <title>The complete chloroplast genome sequence of Lithospermum erythrorhizon: insights into the phylogenetic relationship among Boraginaceae species and the maternal lineages of purple gromwells.</title>
        <authorList>
            <person name="Okada T."/>
            <person name="Watanabe K."/>
        </authorList>
    </citation>
    <scope>NUCLEOTIDE SEQUENCE [LARGE SCALE GENOMIC DNA]</scope>
</reference>
<dbReference type="AlphaFoldDB" id="A0AAV3RIK4"/>
<protein>
    <recommendedName>
        <fullName evidence="1">Reverse transcriptase Ty1/copia-type domain-containing protein</fullName>
    </recommendedName>
</protein>
<evidence type="ECO:0000313" key="3">
    <source>
        <dbReference type="Proteomes" id="UP001454036"/>
    </source>
</evidence>
<keyword evidence="3" id="KW-1185">Reference proteome</keyword>
<dbReference type="InterPro" id="IPR013103">
    <property type="entry name" value="RVT_2"/>
</dbReference>
<sequence length="104" mass="11973">MLNRSISRYKARLIAQGYKQQYGLDFDQTFSPVVKPATIRIVLTLIVSKGCELRQLDVKNAFLNGTLNETVYMKQTQGICHPDFTEYHYLLKKSLYGLKQSPRA</sequence>
<organism evidence="2 3">
    <name type="scientific">Lithospermum erythrorhizon</name>
    <name type="common">Purple gromwell</name>
    <name type="synonym">Lithospermum officinale var. erythrorhizon</name>
    <dbReference type="NCBI Taxonomy" id="34254"/>
    <lineage>
        <taxon>Eukaryota</taxon>
        <taxon>Viridiplantae</taxon>
        <taxon>Streptophyta</taxon>
        <taxon>Embryophyta</taxon>
        <taxon>Tracheophyta</taxon>
        <taxon>Spermatophyta</taxon>
        <taxon>Magnoliopsida</taxon>
        <taxon>eudicotyledons</taxon>
        <taxon>Gunneridae</taxon>
        <taxon>Pentapetalae</taxon>
        <taxon>asterids</taxon>
        <taxon>lamiids</taxon>
        <taxon>Boraginales</taxon>
        <taxon>Boraginaceae</taxon>
        <taxon>Boraginoideae</taxon>
        <taxon>Lithospermeae</taxon>
        <taxon>Lithospermum</taxon>
    </lineage>
</organism>
<feature type="domain" description="Reverse transcriptase Ty1/copia-type" evidence="1">
    <location>
        <begin position="7"/>
        <end position="103"/>
    </location>
</feature>
<name>A0AAV3RIK4_LITER</name>
<proteinExistence type="predicted"/>
<dbReference type="EMBL" id="BAABME010027041">
    <property type="protein sequence ID" value="GAA0174965.1"/>
    <property type="molecule type" value="Genomic_DNA"/>
</dbReference>
<evidence type="ECO:0000259" key="1">
    <source>
        <dbReference type="Pfam" id="PF07727"/>
    </source>
</evidence>
<dbReference type="Pfam" id="PF07727">
    <property type="entry name" value="RVT_2"/>
    <property type="match status" value="1"/>
</dbReference>
<comment type="caution">
    <text evidence="2">The sequence shown here is derived from an EMBL/GenBank/DDBJ whole genome shotgun (WGS) entry which is preliminary data.</text>
</comment>
<accession>A0AAV3RIK4</accession>
<gene>
    <name evidence="2" type="ORF">LIER_41829</name>
</gene>
<dbReference type="SUPFAM" id="SSF56672">
    <property type="entry name" value="DNA/RNA polymerases"/>
    <property type="match status" value="1"/>
</dbReference>